<evidence type="ECO:0000313" key="5">
    <source>
        <dbReference type="Proteomes" id="UP000559027"/>
    </source>
</evidence>
<dbReference type="Pfam" id="PF24883">
    <property type="entry name" value="NPHP3_N"/>
    <property type="match status" value="1"/>
</dbReference>
<dbReference type="Proteomes" id="UP000559027">
    <property type="component" value="Unassembled WGS sequence"/>
</dbReference>
<dbReference type="InterPro" id="IPR056884">
    <property type="entry name" value="NPHP3-like_N"/>
</dbReference>
<accession>A0A8H5FZI5</accession>
<dbReference type="AlphaFoldDB" id="A0A8H5FZI5"/>
<dbReference type="SUPFAM" id="SSF52540">
    <property type="entry name" value="P-loop containing nucleoside triphosphate hydrolases"/>
    <property type="match status" value="1"/>
</dbReference>
<evidence type="ECO:0000313" key="4">
    <source>
        <dbReference type="EMBL" id="KAF5354719.1"/>
    </source>
</evidence>
<dbReference type="PANTHER" id="PTHR10039">
    <property type="entry name" value="AMELOGENIN"/>
    <property type="match status" value="1"/>
</dbReference>
<comment type="caution">
    <text evidence="4">The sequence shown here is derived from an EMBL/GenBank/DDBJ whole genome shotgun (WGS) entry which is preliminary data.</text>
</comment>
<protein>
    <recommendedName>
        <fullName evidence="3">NACHT domain-containing protein</fullName>
    </recommendedName>
</protein>
<feature type="region of interest" description="Disordered" evidence="2">
    <location>
        <begin position="1"/>
        <end position="41"/>
    </location>
</feature>
<reference evidence="4 5" key="1">
    <citation type="journal article" date="2020" name="ISME J.">
        <title>Uncovering the hidden diversity of litter-decomposition mechanisms in mushroom-forming fungi.</title>
        <authorList>
            <person name="Floudas D."/>
            <person name="Bentzer J."/>
            <person name="Ahren D."/>
            <person name="Johansson T."/>
            <person name="Persson P."/>
            <person name="Tunlid A."/>
        </authorList>
    </citation>
    <scope>NUCLEOTIDE SEQUENCE [LARGE SCALE GENOMIC DNA]</scope>
    <source>
        <strain evidence="4 5">CBS 146.42</strain>
    </source>
</reference>
<evidence type="ECO:0000256" key="1">
    <source>
        <dbReference type="ARBA" id="ARBA00022737"/>
    </source>
</evidence>
<keyword evidence="5" id="KW-1185">Reference proteome</keyword>
<dbReference type="InterPro" id="IPR027417">
    <property type="entry name" value="P-loop_NTPase"/>
</dbReference>
<feature type="domain" description="NACHT" evidence="3">
    <location>
        <begin position="174"/>
        <end position="323"/>
    </location>
</feature>
<gene>
    <name evidence="4" type="ORF">D9756_005311</name>
</gene>
<dbReference type="PANTHER" id="PTHR10039:SF17">
    <property type="entry name" value="FUNGAL STAND N-TERMINAL GOODBYE DOMAIN-CONTAINING PROTEIN-RELATED"/>
    <property type="match status" value="1"/>
</dbReference>
<keyword evidence="1" id="KW-0677">Repeat</keyword>
<name>A0A8H5FZI5_9AGAR</name>
<evidence type="ECO:0000259" key="3">
    <source>
        <dbReference type="PROSITE" id="PS50837"/>
    </source>
</evidence>
<sequence>MQGLDHRYTPPPFEGGHSPYPRGSAADGQPTLPPPGFPSAMIRGGYSQLMPGHPAPTHGNPYATFQQLHMAQTLPSATMPTDRGGSFQNAHDFVMNQPQFTSINVHTMNIFEHGIPGKSICVLERLYKASIQGTEIDAKARYPPPRCHPGTRVTVTTEISAWMAKPENANRRWDLLWLYGYAGVGKTAVAQTIGEIAKEPDFALLGAAFFFSRTRKQNDPLRIFISIAYQLATVNEQFRRLVNRQLMEDVSLLEKDMRTQFKKLLLEPLSMLKVEKRLLLIVDGLDECAGYDEQCQIIELISEAAKTPSSLPVIWMICSRPESHIKKKFSDPDTEVNCWRKELPVDDSETRQDIETFLLAQFEKTKKEYHPDVKEDGSWPGAEEVQKIVSAASGLFVYASTAAKFIGDPNAADPDSQLKALIEFIDDSPAKSATTNPLHYLDRLYEQILSEVQPGRVELALKIMGTASQYPTLSALQLANLFGVSEAQFYTTLFRLHSVAVVPPPEKASSESVTFFHASFFDFLKNPKRSGKFAVYPDRIHAEFAKACFNVLNQTKLRYAKNLAWPPQAGDTPAFSVAHQIFTYAADNVWNACMNLGDVGDPGLFEVIVNFRYPFLRFIEDKIPVSKFASFVEWLMKQIRIHNLEDIVQEVKWNDEYLEETFGSTAIDRTGNNSGNSSLSSFTLGLERKCVTVMLSSDFIILSCED</sequence>
<proteinExistence type="predicted"/>
<organism evidence="4 5">
    <name type="scientific">Leucocoprinus leucothites</name>
    <dbReference type="NCBI Taxonomy" id="201217"/>
    <lineage>
        <taxon>Eukaryota</taxon>
        <taxon>Fungi</taxon>
        <taxon>Dikarya</taxon>
        <taxon>Basidiomycota</taxon>
        <taxon>Agaricomycotina</taxon>
        <taxon>Agaricomycetes</taxon>
        <taxon>Agaricomycetidae</taxon>
        <taxon>Agaricales</taxon>
        <taxon>Agaricineae</taxon>
        <taxon>Agaricaceae</taxon>
        <taxon>Leucocoprinus</taxon>
    </lineage>
</organism>
<dbReference type="OrthoDB" id="4760524at2759"/>
<dbReference type="PROSITE" id="PS50837">
    <property type="entry name" value="NACHT"/>
    <property type="match status" value="1"/>
</dbReference>
<evidence type="ECO:0000256" key="2">
    <source>
        <dbReference type="SAM" id="MobiDB-lite"/>
    </source>
</evidence>
<dbReference type="InterPro" id="IPR007111">
    <property type="entry name" value="NACHT_NTPase"/>
</dbReference>
<dbReference type="Gene3D" id="3.40.50.300">
    <property type="entry name" value="P-loop containing nucleotide triphosphate hydrolases"/>
    <property type="match status" value="1"/>
</dbReference>
<dbReference type="EMBL" id="JAACJO010000008">
    <property type="protein sequence ID" value="KAF5354719.1"/>
    <property type="molecule type" value="Genomic_DNA"/>
</dbReference>